<dbReference type="AlphaFoldDB" id="A0AAJ2NQM1"/>
<dbReference type="Gene3D" id="1.10.287.950">
    <property type="entry name" value="Methyl-accepting chemotaxis protein"/>
    <property type="match status" value="1"/>
</dbReference>
<gene>
    <name evidence="5" type="ORF">RYX45_15815</name>
</gene>
<reference evidence="5" key="1">
    <citation type="submission" date="2023-10" db="EMBL/GenBank/DDBJ databases">
        <title>Screening of Alkalihalophilus pseudofirmusBZ-TG-HK211 and Its Alleviation of Salt Stress on Rapeseed Growth.</title>
        <authorList>
            <person name="Zhao B."/>
            <person name="Guo T."/>
        </authorList>
    </citation>
    <scope>NUCLEOTIDE SEQUENCE</scope>
    <source>
        <strain evidence="5">BZ-TG-HK211</strain>
    </source>
</reference>
<dbReference type="PROSITE" id="PS50111">
    <property type="entry name" value="CHEMOTAXIS_TRANSDUC_2"/>
    <property type="match status" value="1"/>
</dbReference>
<dbReference type="PANTHER" id="PTHR32089">
    <property type="entry name" value="METHYL-ACCEPTING CHEMOTAXIS PROTEIN MCPB"/>
    <property type="match status" value="1"/>
</dbReference>
<dbReference type="EMBL" id="JAWJAY010000004">
    <property type="protein sequence ID" value="MDV2886659.1"/>
    <property type="molecule type" value="Genomic_DNA"/>
</dbReference>
<dbReference type="RefSeq" id="WP_012957465.1">
    <property type="nucleotide sequence ID" value="NZ_CP144224.1"/>
</dbReference>
<keyword evidence="1 2" id="KW-0807">Transducer</keyword>
<evidence type="ECO:0000313" key="6">
    <source>
        <dbReference type="Proteomes" id="UP001285636"/>
    </source>
</evidence>
<evidence type="ECO:0000259" key="4">
    <source>
        <dbReference type="PROSITE" id="PS50111"/>
    </source>
</evidence>
<keyword evidence="3" id="KW-0175">Coiled coil</keyword>
<dbReference type="PANTHER" id="PTHR32089:SF112">
    <property type="entry name" value="LYSOZYME-LIKE PROTEIN-RELATED"/>
    <property type="match status" value="1"/>
</dbReference>
<name>A0AAJ2NQM1_ALKPS</name>
<dbReference type="Proteomes" id="UP001285636">
    <property type="component" value="Unassembled WGS sequence"/>
</dbReference>
<dbReference type="SMART" id="SM00283">
    <property type="entry name" value="MA"/>
    <property type="match status" value="1"/>
</dbReference>
<evidence type="ECO:0000256" key="3">
    <source>
        <dbReference type="SAM" id="Coils"/>
    </source>
</evidence>
<evidence type="ECO:0000256" key="2">
    <source>
        <dbReference type="PROSITE-ProRule" id="PRU00284"/>
    </source>
</evidence>
<proteinExistence type="predicted"/>
<dbReference type="InterPro" id="IPR004089">
    <property type="entry name" value="MCPsignal_dom"/>
</dbReference>
<feature type="domain" description="Methyl-accepting transducer" evidence="4">
    <location>
        <begin position="131"/>
        <end position="278"/>
    </location>
</feature>
<dbReference type="GO" id="GO:0016020">
    <property type="term" value="C:membrane"/>
    <property type="evidence" value="ECO:0007669"/>
    <property type="project" value="InterPro"/>
</dbReference>
<evidence type="ECO:0000313" key="5">
    <source>
        <dbReference type="EMBL" id="MDV2886659.1"/>
    </source>
</evidence>
<dbReference type="SUPFAM" id="SSF58104">
    <property type="entry name" value="Methyl-accepting chemotaxis protein (MCP) signaling domain"/>
    <property type="match status" value="1"/>
</dbReference>
<dbReference type="GO" id="GO:0007165">
    <property type="term" value="P:signal transduction"/>
    <property type="evidence" value="ECO:0007669"/>
    <property type="project" value="UniProtKB-KW"/>
</dbReference>
<accession>A0AAJ2NQM1</accession>
<sequence>MSTGKTDQEILDSIVTAAPFIQKAAKEEIAISICDHETWLLQLDHPNLVLGNKTGDPVSKEDPVIQSALNGKGEMGRPPFEVYGIHFFGKTTPIMNEGRVIGAIGMAYNIEVLMKMEKNVEKLNDITVSIQKLIEQIISQADQLQETNNELYQLSERSKENSEEVNHILELMNKISRQTNILGLNANIEAARAGDAGRGFSVVANEVRTISKETAASSDKINESITLIKGNLEQMIDSLSTIRGLTTEQTELVKNAAQTLDTLSTIIYQLHDYMKTLG</sequence>
<protein>
    <submittedName>
        <fullName evidence="5">Methyl-accepting chemotaxis protein</fullName>
    </submittedName>
</protein>
<evidence type="ECO:0000256" key="1">
    <source>
        <dbReference type="ARBA" id="ARBA00023224"/>
    </source>
</evidence>
<feature type="coiled-coil region" evidence="3">
    <location>
        <begin position="130"/>
        <end position="164"/>
    </location>
</feature>
<organism evidence="5 6">
    <name type="scientific">Alkalihalophilus pseudofirmus</name>
    <name type="common">Bacillus pseudofirmus</name>
    <dbReference type="NCBI Taxonomy" id="79885"/>
    <lineage>
        <taxon>Bacteria</taxon>
        <taxon>Bacillati</taxon>
        <taxon>Bacillota</taxon>
        <taxon>Bacilli</taxon>
        <taxon>Bacillales</taxon>
        <taxon>Bacillaceae</taxon>
        <taxon>Alkalihalophilus</taxon>
    </lineage>
</organism>
<dbReference type="Pfam" id="PF00015">
    <property type="entry name" value="MCPsignal"/>
    <property type="match status" value="1"/>
</dbReference>
<comment type="caution">
    <text evidence="5">The sequence shown here is derived from an EMBL/GenBank/DDBJ whole genome shotgun (WGS) entry which is preliminary data.</text>
</comment>